<evidence type="ECO:0000259" key="3">
    <source>
        <dbReference type="PROSITE" id="PS50158"/>
    </source>
</evidence>
<keyword evidence="1" id="KW-0863">Zinc-finger</keyword>
<dbReference type="PROSITE" id="PS50158">
    <property type="entry name" value="ZF_CCHC"/>
    <property type="match status" value="1"/>
</dbReference>
<name>A0ABQ7ZCL1_BRANA</name>
<dbReference type="EMBL" id="JAGKQM010000015">
    <property type="protein sequence ID" value="KAH0877854.1"/>
    <property type="molecule type" value="Genomic_DNA"/>
</dbReference>
<evidence type="ECO:0000256" key="1">
    <source>
        <dbReference type="PROSITE-ProRule" id="PRU00047"/>
    </source>
</evidence>
<feature type="domain" description="CCHC-type" evidence="3">
    <location>
        <begin position="395"/>
        <end position="409"/>
    </location>
</feature>
<keyword evidence="1" id="KW-0479">Metal-binding</keyword>
<reference evidence="4 5" key="1">
    <citation type="submission" date="2021-05" db="EMBL/GenBank/DDBJ databases">
        <title>Genome Assembly of Synthetic Allotetraploid Brassica napus Reveals Homoeologous Exchanges between Subgenomes.</title>
        <authorList>
            <person name="Davis J.T."/>
        </authorList>
    </citation>
    <scope>NUCLEOTIDE SEQUENCE [LARGE SCALE GENOMIC DNA]</scope>
    <source>
        <strain evidence="5">cv. Da-Ae</strain>
        <tissue evidence="4">Seedling</tissue>
    </source>
</reference>
<proteinExistence type="predicted"/>
<evidence type="ECO:0000313" key="5">
    <source>
        <dbReference type="Proteomes" id="UP000824890"/>
    </source>
</evidence>
<organism evidence="4 5">
    <name type="scientific">Brassica napus</name>
    <name type="common">Rape</name>
    <dbReference type="NCBI Taxonomy" id="3708"/>
    <lineage>
        <taxon>Eukaryota</taxon>
        <taxon>Viridiplantae</taxon>
        <taxon>Streptophyta</taxon>
        <taxon>Embryophyta</taxon>
        <taxon>Tracheophyta</taxon>
        <taxon>Spermatophyta</taxon>
        <taxon>Magnoliopsida</taxon>
        <taxon>eudicotyledons</taxon>
        <taxon>Gunneridae</taxon>
        <taxon>Pentapetalae</taxon>
        <taxon>rosids</taxon>
        <taxon>malvids</taxon>
        <taxon>Brassicales</taxon>
        <taxon>Brassicaceae</taxon>
        <taxon>Brassiceae</taxon>
        <taxon>Brassica</taxon>
    </lineage>
</organism>
<dbReference type="Proteomes" id="UP000824890">
    <property type="component" value="Unassembled WGS sequence"/>
</dbReference>
<feature type="region of interest" description="Disordered" evidence="2">
    <location>
        <begin position="279"/>
        <end position="392"/>
    </location>
</feature>
<feature type="compositionally biased region" description="Basic and acidic residues" evidence="2">
    <location>
        <begin position="292"/>
        <end position="303"/>
    </location>
</feature>
<feature type="compositionally biased region" description="Polar residues" evidence="2">
    <location>
        <begin position="317"/>
        <end position="337"/>
    </location>
</feature>
<evidence type="ECO:0000256" key="2">
    <source>
        <dbReference type="SAM" id="MobiDB-lite"/>
    </source>
</evidence>
<feature type="region of interest" description="Disordered" evidence="2">
    <location>
        <begin position="217"/>
        <end position="243"/>
    </location>
</feature>
<feature type="non-terminal residue" evidence="4">
    <location>
        <position position="1"/>
    </location>
</feature>
<keyword evidence="1" id="KW-0862">Zinc</keyword>
<keyword evidence="5" id="KW-1185">Reference proteome</keyword>
<comment type="caution">
    <text evidence="4">The sequence shown here is derived from an EMBL/GenBank/DDBJ whole genome shotgun (WGS) entry which is preliminary data.</text>
</comment>
<accession>A0ABQ7ZCL1</accession>
<gene>
    <name evidence="4" type="ORF">HID58_065248</name>
</gene>
<evidence type="ECO:0000313" key="4">
    <source>
        <dbReference type="EMBL" id="KAH0877854.1"/>
    </source>
</evidence>
<protein>
    <recommendedName>
        <fullName evidence="3">CCHC-type domain-containing protein</fullName>
    </recommendedName>
</protein>
<dbReference type="InterPro" id="IPR001878">
    <property type="entry name" value="Znf_CCHC"/>
</dbReference>
<sequence length="413" mass="45881">APTMADHCMVIAGEWKTSDDGSWNFSIDKHQMSRIVTLSPTMTLLELQNNFFANTQSRPSTSLSYWPPNSKELATGISTPPVMLTHDGSVCYFYRHFKIHKGMNLRPLSIRAKLLRIFSPSLLRTSRITKLHHLLNRYSGPRPTAPPLSQPSTAASKIPGFSLFPDDDILGASPIEPSNTNMIPLSAPSKIHRFSLIDESALCSDEMLEEIIPYSWESEPDDDEDSSTDSSLPPGFEDVQPRGFDHKFWDPRFRRRAVMAGITVPKTAPHIIHCTTGDVFDHTVSPPGDQPTKWRPDPEDPTSHHHSFPHVYPNPMDTRTTGIQSQRCPHGQSSTFSPGVPQPRNPHGQPMAFPSSVHPLSNPHTRLPSGRPKDKRVASTGEIPAPKKKKLVPNKCGRCGDTGHNRTNCVVPI</sequence>
<feature type="compositionally biased region" description="Acidic residues" evidence="2">
    <location>
        <begin position="218"/>
        <end position="227"/>
    </location>
</feature>